<evidence type="ECO:0000256" key="4">
    <source>
        <dbReference type="ARBA" id="ARBA00022670"/>
    </source>
</evidence>
<feature type="domain" description="USP" evidence="9">
    <location>
        <begin position="297"/>
        <end position="612"/>
    </location>
</feature>
<dbReference type="InterPro" id="IPR024729">
    <property type="entry name" value="USP7_ICP0-binding_dom"/>
</dbReference>
<dbReference type="PANTHER" id="PTHR24006:SF644">
    <property type="entry name" value="UBIQUITIN CARBOXYL-TERMINAL HYDROLASE 7"/>
    <property type="match status" value="1"/>
</dbReference>
<name>A0ABR2L318_9EUKA</name>
<evidence type="ECO:0000256" key="7">
    <source>
        <dbReference type="ARBA" id="ARBA00022807"/>
    </source>
</evidence>
<dbReference type="InterPro" id="IPR028889">
    <property type="entry name" value="USP"/>
</dbReference>
<dbReference type="EC" id="3.4.19.12" evidence="3"/>
<organism evidence="10 11">
    <name type="scientific">Tritrichomonas musculus</name>
    <dbReference type="NCBI Taxonomy" id="1915356"/>
    <lineage>
        <taxon>Eukaryota</taxon>
        <taxon>Metamonada</taxon>
        <taxon>Parabasalia</taxon>
        <taxon>Tritrichomonadida</taxon>
        <taxon>Tritrichomonadidae</taxon>
        <taxon>Tritrichomonas</taxon>
    </lineage>
</organism>
<evidence type="ECO:0000256" key="2">
    <source>
        <dbReference type="ARBA" id="ARBA00009085"/>
    </source>
</evidence>
<keyword evidence="11" id="KW-1185">Reference proteome</keyword>
<dbReference type="PANTHER" id="PTHR24006">
    <property type="entry name" value="UBIQUITIN CARBOXYL-TERMINAL HYDROLASE"/>
    <property type="match status" value="1"/>
</dbReference>
<comment type="similarity">
    <text evidence="2">Belongs to the peptidase C19 family.</text>
</comment>
<evidence type="ECO:0000256" key="3">
    <source>
        <dbReference type="ARBA" id="ARBA00012759"/>
    </source>
</evidence>
<dbReference type="EMBL" id="JAPFFF010000002">
    <property type="protein sequence ID" value="KAK8897757.1"/>
    <property type="molecule type" value="Genomic_DNA"/>
</dbReference>
<dbReference type="Proteomes" id="UP001470230">
    <property type="component" value="Unassembled WGS sequence"/>
</dbReference>
<comment type="catalytic activity">
    <reaction evidence="1">
        <text>Thiol-dependent hydrolysis of ester, thioester, amide, peptide and isopeptide bonds formed by the C-terminal Gly of ubiquitin (a 76-residue protein attached to proteins as an intracellular targeting signal).</text>
        <dbReference type="EC" id="3.4.19.12"/>
    </reaction>
</comment>
<proteinExistence type="inferred from homology"/>
<dbReference type="Gene3D" id="3.90.70.10">
    <property type="entry name" value="Cysteine proteinases"/>
    <property type="match status" value="1"/>
</dbReference>
<dbReference type="Pfam" id="PF00443">
    <property type="entry name" value="UCH"/>
    <property type="match status" value="1"/>
</dbReference>
<feature type="compositionally biased region" description="Basic and acidic residues" evidence="8">
    <location>
        <begin position="869"/>
        <end position="879"/>
    </location>
</feature>
<dbReference type="Gene3D" id="3.10.20.90">
    <property type="entry name" value="Phosphatidylinositol 3-kinase Catalytic Subunit, Chain A, domain 1"/>
    <property type="match status" value="1"/>
</dbReference>
<dbReference type="PROSITE" id="PS00972">
    <property type="entry name" value="USP_1"/>
    <property type="match status" value="1"/>
</dbReference>
<sequence>MSGTACKYTTTEAVLNKEWPNIKEKSKLSFRSYDFNILTHNAKQTDDSLKFTIKHQDASLFFGSKYDVFLVLTIPNENPEKSLHITKKIPKDENSFLQNKLKFTVPFDCSKITPDSGFIPTGSITMRIYFYILIDDDEDAEDEPEEEFVPGIYKNEKCWRILNFSKLENYKSSDFSFHEYSFHYEIDKIEADQPFKFKFICDSVGKLKSKLKILFLILNVGGCPTVTVKKQIEEAKKGDELIIEFAKTFKEITAPENGFNVKNSVYISIVSKTCEYKNSNELEYTPVNHSKEETGFVGLVNQGATCYMNSMLQSLFHLSAFRKLVYELPTTGKENPKKSIPLNLQRLFGELQLSDNPCKTEDLTVSFGWDFSRTIVQHDTQEFCRVLLNNLEEKLKDNEELKDGVAKIFRGQSKSYIRCINVEFESSRVEDFYDLTMDVEGCSNLEESFKKFTESEKMEGDNRYDTGDPNLGKQDAMMGEEFIKFPPVLQLHLRRFNYDYFTDRMVKINSRFEFPEEIDLSQFLAKSDNTPNVYELYGVLVHSGTVSHGHYYAFLRTSLGPQWYQFNDSTVSKASKESAIDNNFGGSNSSISTSSYSYEKSYSAYILIYVRKDDAKWIFENISDEEIPDHIRQFIKNPESFKYVEEKTSKKEVEEEKEKEVKLVVTPEEAIVSNIMKGRAGFIDSSLSKDVLISSKMSKKDIYIKVAEAFNLPVDEIRLWSIYSNSPSFLFYRSDTQGTFASSQSSLFLQHKEAKEEVNISYNNMNIFLKFFSTSLELPLQYIGSVIMDSTKATDEDIIGEVNDRLGLPKGTSLDVYQELPSGKINLLKITAGKPLKLKDHKISNGSSLIFQISKDQASLDAPPPVPHYDFKKPEPGEGKEEEGEEEECPVYSFKKAVETVPDYFDNLSSNLVKISLFDYFYFLEPICILEVPYKMETSALKKFIIDSLKIEYDEKSDIFSLYKSYFSHSYPNTSKVNEAVSTDIEKIFTMIRSGHEEGVLYIKLVKGVTTEQLKEKAVINVQFSEDSIHVSKRFFISLQKPFKYEDLVNAITKELNLDVGPNRLRIFSMEPKRVGEILNKSSFLSSSLNCVHVDLIPEDQANLSDNEQVVRFFVARADTTSDAIITGTVFSLKVNVNDTFSTIREDIEKICSIEEEKVKKTHFFIGKENTRIISKNALNDEDKLDKIQAGNNVFIILPSKNSKISKRRREESLKLDN</sequence>
<accession>A0ABR2L318</accession>
<evidence type="ECO:0000313" key="10">
    <source>
        <dbReference type="EMBL" id="KAK8897757.1"/>
    </source>
</evidence>
<dbReference type="InterPro" id="IPR001394">
    <property type="entry name" value="Peptidase_C19_UCH"/>
</dbReference>
<keyword evidence="7" id="KW-0788">Thiol protease</keyword>
<evidence type="ECO:0000256" key="8">
    <source>
        <dbReference type="SAM" id="MobiDB-lite"/>
    </source>
</evidence>
<dbReference type="PROSITE" id="PS00973">
    <property type="entry name" value="USP_2"/>
    <property type="match status" value="1"/>
</dbReference>
<evidence type="ECO:0000256" key="1">
    <source>
        <dbReference type="ARBA" id="ARBA00000707"/>
    </source>
</evidence>
<protein>
    <recommendedName>
        <fullName evidence="3">ubiquitinyl hydrolase 1</fullName>
        <ecNumber evidence="3">3.4.19.12</ecNumber>
    </recommendedName>
</protein>
<evidence type="ECO:0000313" key="11">
    <source>
        <dbReference type="Proteomes" id="UP001470230"/>
    </source>
</evidence>
<keyword evidence="4" id="KW-0645">Protease</keyword>
<dbReference type="InterPro" id="IPR038765">
    <property type="entry name" value="Papain-like_cys_pep_sf"/>
</dbReference>
<dbReference type="InterPro" id="IPR050164">
    <property type="entry name" value="Peptidase_C19"/>
</dbReference>
<dbReference type="PROSITE" id="PS50235">
    <property type="entry name" value="USP_3"/>
    <property type="match status" value="1"/>
</dbReference>
<evidence type="ECO:0000256" key="6">
    <source>
        <dbReference type="ARBA" id="ARBA00022801"/>
    </source>
</evidence>
<dbReference type="SUPFAM" id="SSF54001">
    <property type="entry name" value="Cysteine proteinases"/>
    <property type="match status" value="1"/>
</dbReference>
<keyword evidence="5" id="KW-0833">Ubl conjugation pathway</keyword>
<dbReference type="InterPro" id="IPR018200">
    <property type="entry name" value="USP_CS"/>
</dbReference>
<dbReference type="Pfam" id="PF14533">
    <property type="entry name" value="USP7_C2"/>
    <property type="match status" value="1"/>
</dbReference>
<keyword evidence="6" id="KW-0378">Hydrolase</keyword>
<gene>
    <name evidence="10" type="ORF">M9Y10_015723</name>
</gene>
<comment type="caution">
    <text evidence="10">The sequence shown here is derived from an EMBL/GenBank/DDBJ whole genome shotgun (WGS) entry which is preliminary data.</text>
</comment>
<evidence type="ECO:0000256" key="5">
    <source>
        <dbReference type="ARBA" id="ARBA00022786"/>
    </source>
</evidence>
<dbReference type="InterPro" id="IPR029346">
    <property type="entry name" value="USP_C"/>
</dbReference>
<reference evidence="10 11" key="1">
    <citation type="submission" date="2024-04" db="EMBL/GenBank/DDBJ databases">
        <title>Tritrichomonas musculus Genome.</title>
        <authorList>
            <person name="Alves-Ferreira E."/>
            <person name="Grigg M."/>
            <person name="Lorenzi H."/>
            <person name="Galac M."/>
        </authorList>
    </citation>
    <scope>NUCLEOTIDE SEQUENCE [LARGE SCALE GENOMIC DNA]</scope>
    <source>
        <strain evidence="10 11">EAF2021</strain>
    </source>
</reference>
<feature type="region of interest" description="Disordered" evidence="8">
    <location>
        <begin position="858"/>
        <end position="888"/>
    </location>
</feature>
<dbReference type="Pfam" id="PF12436">
    <property type="entry name" value="USP7_ICP0_bdg"/>
    <property type="match status" value="1"/>
</dbReference>
<evidence type="ECO:0000259" key="9">
    <source>
        <dbReference type="PROSITE" id="PS50235"/>
    </source>
</evidence>